<proteinExistence type="predicted"/>
<name>A0AAJ0LIP1_9PSED</name>
<dbReference type="RefSeq" id="WP_058639008.1">
    <property type="nucleotide sequence ID" value="NZ_LDSN01000036.1"/>
</dbReference>
<comment type="caution">
    <text evidence="2">The sequence shown here is derived from an EMBL/GenBank/DDBJ whole genome shotgun (WGS) entry which is preliminary data.</text>
</comment>
<keyword evidence="1" id="KW-0812">Transmembrane</keyword>
<evidence type="ECO:0000256" key="1">
    <source>
        <dbReference type="SAM" id="Phobius"/>
    </source>
</evidence>
<keyword evidence="1" id="KW-0472">Membrane</keyword>
<feature type="transmembrane region" description="Helical" evidence="1">
    <location>
        <begin position="16"/>
        <end position="34"/>
    </location>
</feature>
<gene>
    <name evidence="2" type="ORF">NS96R_14155</name>
</gene>
<accession>A0AAJ0LIP1</accession>
<evidence type="ECO:0000313" key="3">
    <source>
        <dbReference type="Proteomes" id="UP000071644"/>
    </source>
</evidence>
<reference evidence="2 3" key="1">
    <citation type="journal article" date="2016" name="Front. Microbiol.">
        <title>Genomic Resource of Rice Seed Associated Bacteria.</title>
        <authorList>
            <person name="Midha S."/>
            <person name="Bansal K."/>
            <person name="Sharma S."/>
            <person name="Kumar N."/>
            <person name="Patil P.P."/>
            <person name="Chaudhry V."/>
            <person name="Patil P.B."/>
        </authorList>
    </citation>
    <scope>NUCLEOTIDE SEQUENCE [LARGE SCALE GENOMIC DNA]</scope>
    <source>
        <strain evidence="2 3">NS96</strain>
    </source>
</reference>
<organism evidence="2 3">
    <name type="scientific">Pseudomonas parafulva</name>
    <dbReference type="NCBI Taxonomy" id="157782"/>
    <lineage>
        <taxon>Bacteria</taxon>
        <taxon>Pseudomonadati</taxon>
        <taxon>Pseudomonadota</taxon>
        <taxon>Gammaproteobacteria</taxon>
        <taxon>Pseudomonadales</taxon>
        <taxon>Pseudomonadaceae</taxon>
        <taxon>Pseudomonas</taxon>
    </lineage>
</organism>
<keyword evidence="1" id="KW-1133">Transmembrane helix</keyword>
<dbReference type="EMBL" id="LDSN01000036">
    <property type="protein sequence ID" value="KTT16891.1"/>
    <property type="molecule type" value="Genomic_DNA"/>
</dbReference>
<dbReference type="AlphaFoldDB" id="A0AAJ0LIP1"/>
<protein>
    <submittedName>
        <fullName evidence="2">Uncharacterized protein</fullName>
    </submittedName>
</protein>
<feature type="transmembrane region" description="Helical" evidence="1">
    <location>
        <begin position="54"/>
        <end position="87"/>
    </location>
</feature>
<sequence>MQINSLGAAMKAMRELLQLTAMLVLWLVVVTVLIKVTGPYLDLVMPALMVLGKTLVALMLLPMMLAIALVVLLVAVAMLTCLGALILHRAGR</sequence>
<dbReference type="Proteomes" id="UP000071644">
    <property type="component" value="Unassembled WGS sequence"/>
</dbReference>
<evidence type="ECO:0000313" key="2">
    <source>
        <dbReference type="EMBL" id="KTT16891.1"/>
    </source>
</evidence>